<keyword evidence="3" id="KW-1185">Reference proteome</keyword>
<feature type="region of interest" description="Disordered" evidence="1">
    <location>
        <begin position="252"/>
        <end position="275"/>
    </location>
</feature>
<comment type="caution">
    <text evidence="2">The sequence shown here is derived from an EMBL/GenBank/DDBJ whole genome shotgun (WGS) entry which is preliminary data.</text>
</comment>
<dbReference type="EMBL" id="BKCP01004394">
    <property type="protein sequence ID" value="GER30753.1"/>
    <property type="molecule type" value="Genomic_DNA"/>
</dbReference>
<name>A0A5A7PCU0_STRAF</name>
<evidence type="ECO:0000256" key="1">
    <source>
        <dbReference type="SAM" id="MobiDB-lite"/>
    </source>
</evidence>
<keyword evidence="2" id="KW-0418">Kinase</keyword>
<gene>
    <name evidence="2" type="ORF">STAS_06713</name>
</gene>
<keyword evidence="2" id="KW-0808">Transferase</keyword>
<proteinExistence type="predicted"/>
<protein>
    <submittedName>
        <fullName evidence="2">Phosphatidylinositol 3-and 4-kinase family protein</fullName>
    </submittedName>
</protein>
<dbReference type="AlphaFoldDB" id="A0A5A7PCU0"/>
<evidence type="ECO:0000313" key="3">
    <source>
        <dbReference type="Proteomes" id="UP000325081"/>
    </source>
</evidence>
<dbReference type="GO" id="GO:0016301">
    <property type="term" value="F:kinase activity"/>
    <property type="evidence" value="ECO:0007669"/>
    <property type="project" value="UniProtKB-KW"/>
</dbReference>
<accession>A0A5A7PCU0</accession>
<evidence type="ECO:0000313" key="2">
    <source>
        <dbReference type="EMBL" id="GER30753.1"/>
    </source>
</evidence>
<dbReference type="Proteomes" id="UP000325081">
    <property type="component" value="Unassembled WGS sequence"/>
</dbReference>
<sequence>MEDVVSESGGDRQDFPEEDCQGLLLKIMNMYQRWVSNSPSHLHEVSSMDRRLRVARNFESHRPDWYFNFVRSEILQISILMKVLVERLNVVSEEYMKVFEELAAITVKRDQLMSDLEYTSQETKVMKKNHEAIVLYLKDMLADVRRKLEQKKAKGKDIGSLEGTNQGEEKGIEIDKETEVADTTELVEMKRFACLRWVLKTLEKIIDEDSELDTDAKAMLMIGVEALVHAQSILQFDPSSALVLWASSKDVNPPYEKASNSHGVAYSRGRKPTDL</sequence>
<reference evidence="3" key="1">
    <citation type="journal article" date="2019" name="Curr. Biol.">
        <title>Genome Sequence of Striga asiatica Provides Insight into the Evolution of Plant Parasitism.</title>
        <authorList>
            <person name="Yoshida S."/>
            <person name="Kim S."/>
            <person name="Wafula E.K."/>
            <person name="Tanskanen J."/>
            <person name="Kim Y.M."/>
            <person name="Honaas L."/>
            <person name="Yang Z."/>
            <person name="Spallek T."/>
            <person name="Conn C.E."/>
            <person name="Ichihashi Y."/>
            <person name="Cheong K."/>
            <person name="Cui S."/>
            <person name="Der J.P."/>
            <person name="Gundlach H."/>
            <person name="Jiao Y."/>
            <person name="Hori C."/>
            <person name="Ishida J.K."/>
            <person name="Kasahara H."/>
            <person name="Kiba T."/>
            <person name="Kim M.S."/>
            <person name="Koo N."/>
            <person name="Laohavisit A."/>
            <person name="Lee Y.H."/>
            <person name="Lumba S."/>
            <person name="McCourt P."/>
            <person name="Mortimer J.C."/>
            <person name="Mutuku J.M."/>
            <person name="Nomura T."/>
            <person name="Sasaki-Sekimoto Y."/>
            <person name="Seto Y."/>
            <person name="Wang Y."/>
            <person name="Wakatake T."/>
            <person name="Sakakibara H."/>
            <person name="Demura T."/>
            <person name="Yamaguchi S."/>
            <person name="Yoneyama K."/>
            <person name="Manabe R.I."/>
            <person name="Nelson D.C."/>
            <person name="Schulman A.H."/>
            <person name="Timko M.P."/>
            <person name="dePamphilis C.W."/>
            <person name="Choi D."/>
            <person name="Shirasu K."/>
        </authorList>
    </citation>
    <scope>NUCLEOTIDE SEQUENCE [LARGE SCALE GENOMIC DNA]</scope>
    <source>
        <strain evidence="3">cv. UVA1</strain>
    </source>
</reference>
<organism evidence="2 3">
    <name type="scientific">Striga asiatica</name>
    <name type="common">Asiatic witchweed</name>
    <name type="synonym">Buchnera asiatica</name>
    <dbReference type="NCBI Taxonomy" id="4170"/>
    <lineage>
        <taxon>Eukaryota</taxon>
        <taxon>Viridiplantae</taxon>
        <taxon>Streptophyta</taxon>
        <taxon>Embryophyta</taxon>
        <taxon>Tracheophyta</taxon>
        <taxon>Spermatophyta</taxon>
        <taxon>Magnoliopsida</taxon>
        <taxon>eudicotyledons</taxon>
        <taxon>Gunneridae</taxon>
        <taxon>Pentapetalae</taxon>
        <taxon>asterids</taxon>
        <taxon>lamiids</taxon>
        <taxon>Lamiales</taxon>
        <taxon>Orobanchaceae</taxon>
        <taxon>Buchnereae</taxon>
        <taxon>Striga</taxon>
    </lineage>
</organism>